<organism evidence="1">
    <name type="scientific">Cuerna arida</name>
    <dbReference type="NCBI Taxonomy" id="1464854"/>
    <lineage>
        <taxon>Eukaryota</taxon>
        <taxon>Metazoa</taxon>
        <taxon>Ecdysozoa</taxon>
        <taxon>Arthropoda</taxon>
        <taxon>Hexapoda</taxon>
        <taxon>Insecta</taxon>
        <taxon>Pterygota</taxon>
        <taxon>Neoptera</taxon>
        <taxon>Paraneoptera</taxon>
        <taxon>Hemiptera</taxon>
        <taxon>Auchenorrhyncha</taxon>
        <taxon>Membracoidea</taxon>
        <taxon>Cicadellidae</taxon>
        <taxon>Cicadellinae</taxon>
        <taxon>Proconiini</taxon>
        <taxon>Cuerna</taxon>
    </lineage>
</organism>
<name>A0A1B6FSI2_9HEMI</name>
<accession>A0A1B6FSI2</accession>
<proteinExistence type="predicted"/>
<sequence length="106" mass="11599">CGTYIGEIPLEIEEESSSDVELIATPTVSSQSSLAFFGAQNHTQFTKSTPLAKPLHFSEVIRDDRVPFKVAYSTSQLLTPSNQTSLDCHLDSRKCSSDMVTTENNA</sequence>
<feature type="non-terminal residue" evidence="1">
    <location>
        <position position="1"/>
    </location>
</feature>
<dbReference type="AlphaFoldDB" id="A0A1B6FSI2"/>
<gene>
    <name evidence="1" type="ORF">g.6520</name>
</gene>
<reference evidence="1" key="1">
    <citation type="submission" date="2015-11" db="EMBL/GenBank/DDBJ databases">
        <title>De novo transcriptome assembly of four potential Pierce s Disease insect vectors from Arizona vineyards.</title>
        <authorList>
            <person name="Tassone E.E."/>
        </authorList>
    </citation>
    <scope>NUCLEOTIDE SEQUENCE</scope>
</reference>
<protein>
    <submittedName>
        <fullName evidence="1">Uncharacterized protein</fullName>
    </submittedName>
</protein>
<dbReference type="EMBL" id="GECZ01016796">
    <property type="protein sequence ID" value="JAS52973.1"/>
    <property type="molecule type" value="Transcribed_RNA"/>
</dbReference>
<evidence type="ECO:0000313" key="1">
    <source>
        <dbReference type="EMBL" id="JAS52973.1"/>
    </source>
</evidence>
<feature type="non-terminal residue" evidence="1">
    <location>
        <position position="106"/>
    </location>
</feature>